<keyword evidence="3" id="KW-1185">Reference proteome</keyword>
<dbReference type="PANTHER" id="PTHR43591:SF24">
    <property type="entry name" value="2-METHOXY-6-POLYPRENYL-1,4-BENZOQUINOL METHYLASE, MITOCHONDRIAL"/>
    <property type="match status" value="1"/>
</dbReference>
<feature type="domain" description="Methyltransferase type 11" evidence="1">
    <location>
        <begin position="48"/>
        <end position="144"/>
    </location>
</feature>
<dbReference type="GO" id="GO:0008757">
    <property type="term" value="F:S-adenosylmethionine-dependent methyltransferase activity"/>
    <property type="evidence" value="ECO:0007669"/>
    <property type="project" value="InterPro"/>
</dbReference>
<sequence length="262" mass="29997">MEKLIDQYQDATNLGARIKIHDYYSTNKNDWFLWLFDQYEIEKESTILELGCGDGTFWAKNETRIPPHWQVTLSDFSSGMIADAEKKLKSLPHFQYKQINVENIPYPDDSFDIVIAHYMLYHVPDRSQALQEIRRVLKPGGKLYAATIGKTHLKEFGELVSEFDSNLVYSSAAFHAKKFGLENGAEQLASYFSTVELKLFSDGLKVPTVQPIVDYLLSTHTDLKNQLTGKTLEEFKMHLEQKKKDNKGFIAITKSAGLFEAK</sequence>
<dbReference type="Proteomes" id="UP000251002">
    <property type="component" value="Unassembled WGS sequence"/>
</dbReference>
<dbReference type="Pfam" id="PF08241">
    <property type="entry name" value="Methyltransf_11"/>
    <property type="match status" value="1"/>
</dbReference>
<dbReference type="InterPro" id="IPR013216">
    <property type="entry name" value="Methyltransf_11"/>
</dbReference>
<dbReference type="EMBL" id="QLZR01000002">
    <property type="protein sequence ID" value="RAZ79294.1"/>
    <property type="molecule type" value="Genomic_DNA"/>
</dbReference>
<evidence type="ECO:0000259" key="1">
    <source>
        <dbReference type="Pfam" id="PF08241"/>
    </source>
</evidence>
<dbReference type="InterPro" id="IPR029063">
    <property type="entry name" value="SAM-dependent_MTases_sf"/>
</dbReference>
<accession>A0A365L1P4</accession>
<comment type="caution">
    <text evidence="2">The sequence shown here is derived from an EMBL/GenBank/DDBJ whole genome shotgun (WGS) entry which is preliminary data.</text>
</comment>
<protein>
    <recommendedName>
        <fullName evidence="1">Methyltransferase type 11 domain-containing protein</fullName>
    </recommendedName>
</protein>
<dbReference type="PANTHER" id="PTHR43591">
    <property type="entry name" value="METHYLTRANSFERASE"/>
    <property type="match status" value="1"/>
</dbReference>
<dbReference type="AlphaFoldDB" id="A0A365L1P4"/>
<proteinExistence type="predicted"/>
<dbReference type="RefSeq" id="WP_112222871.1">
    <property type="nucleotide sequence ID" value="NZ_CP196859.1"/>
</dbReference>
<dbReference type="CDD" id="cd02440">
    <property type="entry name" value="AdoMet_MTases"/>
    <property type="match status" value="1"/>
</dbReference>
<dbReference type="Gene3D" id="3.40.50.150">
    <property type="entry name" value="Vaccinia Virus protein VP39"/>
    <property type="match status" value="1"/>
</dbReference>
<evidence type="ECO:0000313" key="3">
    <source>
        <dbReference type="Proteomes" id="UP000251002"/>
    </source>
</evidence>
<name>A0A365L1P4_9BACL</name>
<gene>
    <name evidence="2" type="ORF">DP120_06695</name>
</gene>
<organism evidence="2 3">
    <name type="scientific">Planococcus halotolerans</name>
    <dbReference type="NCBI Taxonomy" id="2233542"/>
    <lineage>
        <taxon>Bacteria</taxon>
        <taxon>Bacillati</taxon>
        <taxon>Bacillota</taxon>
        <taxon>Bacilli</taxon>
        <taxon>Bacillales</taxon>
        <taxon>Caryophanaceae</taxon>
        <taxon>Planococcus</taxon>
    </lineage>
</organism>
<evidence type="ECO:0000313" key="2">
    <source>
        <dbReference type="EMBL" id="RAZ79294.1"/>
    </source>
</evidence>
<dbReference type="SUPFAM" id="SSF53335">
    <property type="entry name" value="S-adenosyl-L-methionine-dependent methyltransferases"/>
    <property type="match status" value="1"/>
</dbReference>
<reference evidence="2 3" key="1">
    <citation type="submission" date="2018-06" db="EMBL/GenBank/DDBJ databases">
        <title>The draft genome sequences of strains SCU63 and S1.</title>
        <authorList>
            <person name="Gan L."/>
        </authorList>
    </citation>
    <scope>NUCLEOTIDE SEQUENCE [LARGE SCALE GENOMIC DNA]</scope>
    <source>
        <strain evidence="2 3">SCU63</strain>
    </source>
</reference>